<dbReference type="InterPro" id="IPR006710">
    <property type="entry name" value="Glyco_hydro_43"/>
</dbReference>
<protein>
    <submittedName>
        <fullName evidence="7">Glycosyl hydrolase</fullName>
    </submittedName>
</protein>
<dbReference type="InterPro" id="IPR051795">
    <property type="entry name" value="Glycosyl_Hydrlase_43"/>
</dbReference>
<proteinExistence type="inferred from homology"/>
<feature type="domain" description="Beta-xylosidase C-terminal Concanavalin A-like" evidence="6">
    <location>
        <begin position="416"/>
        <end position="517"/>
    </location>
</feature>
<evidence type="ECO:0000256" key="1">
    <source>
        <dbReference type="ARBA" id="ARBA00009865"/>
    </source>
</evidence>
<feature type="active site" description="Proton donor" evidence="4">
    <location>
        <position position="213"/>
    </location>
</feature>
<evidence type="ECO:0000256" key="4">
    <source>
        <dbReference type="PIRSR" id="PIRSR606710-1"/>
    </source>
</evidence>
<evidence type="ECO:0000313" key="8">
    <source>
        <dbReference type="Proteomes" id="UP001287356"/>
    </source>
</evidence>
<dbReference type="SUPFAM" id="SSF49899">
    <property type="entry name" value="Concanavalin A-like lectins/glucanases"/>
    <property type="match status" value="2"/>
</dbReference>
<dbReference type="InterPro" id="IPR023296">
    <property type="entry name" value="Glyco_hydro_beta-prop_sf"/>
</dbReference>
<dbReference type="Pfam" id="PF17851">
    <property type="entry name" value="GH43_C2"/>
    <property type="match status" value="2"/>
</dbReference>
<sequence length="672" mass="72184">MTDQGRISLGHAGTGIGTAATAANSTYCNPILPGFHPDPSCIFVPERNNTFFCASSSFNAFPGIPIHASKDLQSWKLIGHVLDRPEQLPRLGETNRSTSGIWAPALRFHKDTFWVVTTLVDDDRPQSDFSRWDNLIFKAKDPFKPASWSDPVHFNFTGYDTEPFWDVDGKVYITGAHAWQVGPAIQQAEADLDAGKVGEWRTIWNGTGGLAPEGPHIYRRDGFYYLLAAEGGTGLNHMVTMARSKSISGPFEANPANPVLTNANTTSYCTLRYSHTSREHKSLQACHHQSRRSAMPTCSRTTLETGERTARQSQQNVNGLVLTCEATTLRWAAALSTRSGPEYVNYPMGRETVLTPVQWTSGKDWPVFSPISGEMSGWALPARASSGDDDGGDDIGGTGPYINQGDLITSFPPDSPLPPHFTHWRFPRGGAYTVSPAERLGTLRLRPSALNLTALNGNYAGGVGGGQTFVGRRQQDTLFSFSVDVSFAPPPSDREVEVEAGVTAFLAQNHHLDLGVVLLPANTTAGTTAFPGPAGAKEEGGQGKKGPDELVPHVRFRGMSSSTAVPEPVVARLPRAWWRNGGGSGSGSGSGNATLDLTLEIKAANTTHFTFSVGPAGARSAMQTIASAPNDAVSWGFTGTILGVYCTSNGGNGTTPAYISKWRYIPEGQFHD</sequence>
<dbReference type="CDD" id="cd18833">
    <property type="entry name" value="GH43_PcXyl-like"/>
    <property type="match status" value="1"/>
</dbReference>
<gene>
    <name evidence="7" type="ORF">B0T24DRAFT_654603</name>
</gene>
<comment type="caution">
    <text evidence="7">The sequence shown here is derived from an EMBL/GenBank/DDBJ whole genome shotgun (WGS) entry which is preliminary data.</text>
</comment>
<organism evidence="7 8">
    <name type="scientific">Lasiosphaeria ovina</name>
    <dbReference type="NCBI Taxonomy" id="92902"/>
    <lineage>
        <taxon>Eukaryota</taxon>
        <taxon>Fungi</taxon>
        <taxon>Dikarya</taxon>
        <taxon>Ascomycota</taxon>
        <taxon>Pezizomycotina</taxon>
        <taxon>Sordariomycetes</taxon>
        <taxon>Sordariomycetidae</taxon>
        <taxon>Sordariales</taxon>
        <taxon>Lasiosphaeriaceae</taxon>
        <taxon>Lasiosphaeria</taxon>
    </lineage>
</organism>
<dbReference type="AlphaFoldDB" id="A0AAE0NMT8"/>
<dbReference type="GO" id="GO:0004553">
    <property type="term" value="F:hydrolase activity, hydrolyzing O-glycosyl compounds"/>
    <property type="evidence" value="ECO:0007669"/>
    <property type="project" value="InterPro"/>
</dbReference>
<reference evidence="7" key="2">
    <citation type="submission" date="2023-06" db="EMBL/GenBank/DDBJ databases">
        <authorList>
            <consortium name="Lawrence Berkeley National Laboratory"/>
            <person name="Haridas S."/>
            <person name="Hensen N."/>
            <person name="Bonometti L."/>
            <person name="Westerberg I."/>
            <person name="Brannstrom I.O."/>
            <person name="Guillou S."/>
            <person name="Cros-Aarteil S."/>
            <person name="Calhoun S."/>
            <person name="Kuo A."/>
            <person name="Mondo S."/>
            <person name="Pangilinan J."/>
            <person name="Riley R."/>
            <person name="Labutti K."/>
            <person name="Andreopoulos B."/>
            <person name="Lipzen A."/>
            <person name="Chen C."/>
            <person name="Yanf M."/>
            <person name="Daum C."/>
            <person name="Ng V."/>
            <person name="Clum A."/>
            <person name="Steindorff A."/>
            <person name="Ohm R."/>
            <person name="Martin F."/>
            <person name="Silar P."/>
            <person name="Natvig D."/>
            <person name="Lalanne C."/>
            <person name="Gautier V."/>
            <person name="Ament-Velasquez S.L."/>
            <person name="Kruys A."/>
            <person name="Hutchinson M.I."/>
            <person name="Powell A.J."/>
            <person name="Barry K."/>
            <person name="Miller A.N."/>
            <person name="Grigoriev I.V."/>
            <person name="Debuchy R."/>
            <person name="Gladieux P."/>
            <person name="Thoren M.H."/>
            <person name="Johannesson H."/>
        </authorList>
    </citation>
    <scope>NUCLEOTIDE SEQUENCE</scope>
    <source>
        <strain evidence="7">CBS 958.72</strain>
    </source>
</reference>
<comment type="similarity">
    <text evidence="1">Belongs to the glycosyl hydrolase 43 family.</text>
</comment>
<evidence type="ECO:0000313" key="7">
    <source>
        <dbReference type="EMBL" id="KAK3384416.1"/>
    </source>
</evidence>
<name>A0AAE0NMT8_9PEZI</name>
<accession>A0AAE0NMT8</accession>
<evidence type="ECO:0000256" key="2">
    <source>
        <dbReference type="ARBA" id="ARBA00022801"/>
    </source>
</evidence>
<dbReference type="Proteomes" id="UP001287356">
    <property type="component" value="Unassembled WGS sequence"/>
</dbReference>
<dbReference type="InterPro" id="IPR013320">
    <property type="entry name" value="ConA-like_dom_sf"/>
</dbReference>
<evidence type="ECO:0000256" key="5">
    <source>
        <dbReference type="PIRSR" id="PIRSR606710-2"/>
    </source>
</evidence>
<feature type="domain" description="Beta-xylosidase C-terminal Concanavalin A-like" evidence="6">
    <location>
        <begin position="596"/>
        <end position="664"/>
    </location>
</feature>
<dbReference type="SUPFAM" id="SSF75005">
    <property type="entry name" value="Arabinanase/levansucrase/invertase"/>
    <property type="match status" value="1"/>
</dbReference>
<dbReference type="PANTHER" id="PTHR42812">
    <property type="entry name" value="BETA-XYLOSIDASE"/>
    <property type="match status" value="1"/>
</dbReference>
<dbReference type="PANTHER" id="PTHR42812:SF17">
    <property type="entry name" value="BETA-XYLOSIDASE C-TERMINAL CONCANAVALIN A-LIKE DOMAIN-CONTAINING PROTEIN-RELATED"/>
    <property type="match status" value="1"/>
</dbReference>
<dbReference type="GO" id="GO:0005975">
    <property type="term" value="P:carbohydrate metabolic process"/>
    <property type="evidence" value="ECO:0007669"/>
    <property type="project" value="InterPro"/>
</dbReference>
<evidence type="ECO:0000259" key="6">
    <source>
        <dbReference type="Pfam" id="PF17851"/>
    </source>
</evidence>
<reference evidence="7" key="1">
    <citation type="journal article" date="2023" name="Mol. Phylogenet. Evol.">
        <title>Genome-scale phylogeny and comparative genomics of the fungal order Sordariales.</title>
        <authorList>
            <person name="Hensen N."/>
            <person name="Bonometti L."/>
            <person name="Westerberg I."/>
            <person name="Brannstrom I.O."/>
            <person name="Guillou S."/>
            <person name="Cros-Aarteil S."/>
            <person name="Calhoun S."/>
            <person name="Haridas S."/>
            <person name="Kuo A."/>
            <person name="Mondo S."/>
            <person name="Pangilinan J."/>
            <person name="Riley R."/>
            <person name="LaButti K."/>
            <person name="Andreopoulos B."/>
            <person name="Lipzen A."/>
            <person name="Chen C."/>
            <person name="Yan M."/>
            <person name="Daum C."/>
            <person name="Ng V."/>
            <person name="Clum A."/>
            <person name="Steindorff A."/>
            <person name="Ohm R.A."/>
            <person name="Martin F."/>
            <person name="Silar P."/>
            <person name="Natvig D.O."/>
            <person name="Lalanne C."/>
            <person name="Gautier V."/>
            <person name="Ament-Velasquez S.L."/>
            <person name="Kruys A."/>
            <person name="Hutchinson M.I."/>
            <person name="Powell A.J."/>
            <person name="Barry K."/>
            <person name="Miller A.N."/>
            <person name="Grigoriev I.V."/>
            <person name="Debuchy R."/>
            <person name="Gladieux P."/>
            <person name="Hiltunen Thoren M."/>
            <person name="Johannesson H."/>
        </authorList>
    </citation>
    <scope>NUCLEOTIDE SEQUENCE</scope>
    <source>
        <strain evidence="7">CBS 958.72</strain>
    </source>
</reference>
<keyword evidence="2 7" id="KW-0378">Hydrolase</keyword>
<dbReference type="InterPro" id="IPR041542">
    <property type="entry name" value="GH43_C2"/>
</dbReference>
<keyword evidence="8" id="KW-1185">Reference proteome</keyword>
<feature type="site" description="Important for catalytic activity, responsible for pKa modulation of the active site Glu and correct orientation of both the proton donor and substrate" evidence="5">
    <location>
        <position position="160"/>
    </location>
</feature>
<dbReference type="Gene3D" id="2.115.10.20">
    <property type="entry name" value="Glycosyl hydrolase domain, family 43"/>
    <property type="match status" value="1"/>
</dbReference>
<evidence type="ECO:0000256" key="3">
    <source>
        <dbReference type="ARBA" id="ARBA00023295"/>
    </source>
</evidence>
<dbReference type="Pfam" id="PF04616">
    <property type="entry name" value="Glyco_hydro_43"/>
    <property type="match status" value="1"/>
</dbReference>
<keyword evidence="3" id="KW-0326">Glycosidase</keyword>
<dbReference type="Gene3D" id="2.60.120.200">
    <property type="match status" value="1"/>
</dbReference>
<dbReference type="EMBL" id="JAULSN010000001">
    <property type="protein sequence ID" value="KAK3384416.1"/>
    <property type="molecule type" value="Genomic_DNA"/>
</dbReference>
<feature type="active site" description="Proton acceptor" evidence="4">
    <location>
        <position position="38"/>
    </location>
</feature>